<proteinExistence type="predicted"/>
<organism evidence="1">
    <name type="scientific">bioreactor metagenome</name>
    <dbReference type="NCBI Taxonomy" id="1076179"/>
    <lineage>
        <taxon>unclassified sequences</taxon>
        <taxon>metagenomes</taxon>
        <taxon>ecological metagenomes</taxon>
    </lineage>
</organism>
<sequence length="163" mass="17321">MPGSPLFHAISTISSNTSFARSLSLTSFVLGSISSYSSSFSTASMNFSVIPTLMLKFVISLLSLLHCINSNISGWSILSMPILAPLRTPPCFTASVAALNTFMKLIGPDATPPVELTEEPLLLSLLKLNPVPPPLLCIIAEYFIASNIPSIESSMGSTKQADN</sequence>
<name>A0A645IXY0_9ZZZZ</name>
<comment type="caution">
    <text evidence="1">The sequence shown here is derived from an EMBL/GenBank/DDBJ whole genome shotgun (WGS) entry which is preliminary data.</text>
</comment>
<reference evidence="1" key="1">
    <citation type="submission" date="2019-08" db="EMBL/GenBank/DDBJ databases">
        <authorList>
            <person name="Kucharzyk K."/>
            <person name="Murdoch R.W."/>
            <person name="Higgins S."/>
            <person name="Loffler F."/>
        </authorList>
    </citation>
    <scope>NUCLEOTIDE SEQUENCE</scope>
</reference>
<accession>A0A645IXY0</accession>
<dbReference type="EMBL" id="VSSQ01120144">
    <property type="protein sequence ID" value="MPN53234.1"/>
    <property type="molecule type" value="Genomic_DNA"/>
</dbReference>
<dbReference type="AlphaFoldDB" id="A0A645IXY0"/>
<protein>
    <submittedName>
        <fullName evidence="1">Uncharacterized protein</fullName>
    </submittedName>
</protein>
<evidence type="ECO:0000313" key="1">
    <source>
        <dbReference type="EMBL" id="MPN53234.1"/>
    </source>
</evidence>
<gene>
    <name evidence="1" type="ORF">SDC9_200898</name>
</gene>